<sequence length="705" mass="77540">MQYSSYPSLGQSHHSTPNARITGFAIQELRRCEASWEHANLLFYSDDQKWGLLVDGSRPGSCDASCHGPCLYVETPGHADLFFHSGETYKYKVVILRCLACEATNSVCDGQIPCNVCFRNGVECFPYSELADDNLVWSRWTAIPNESIDTSNFGQIAEENGYEDVQPNSSEFQFAAEAFSAGSYPSSASMEDHSSYSDQQQPNMCDIIDPYFQPTPITPSPAACLNSGSYCSPSFPQAGNVGSDITNIQSNDARDVQITPPATRKRKWATQSDEDKESQRNKRARTDSPVTPQSRCLTKPRTPAPRDRTRPDHQMTGESSSQAQNPAYLPTPRLDLIADSPSMLVDNDPESYFENYFQQTTISPLENESITSDVVAQSEQVNPSPPTESSFSSRTLSPVQEQPAINRKSPKKPSRRRSKPPSAATATNSTTTNPASLAAPGPGTRTGGGRYDGATYDAPPPSTSLPLRNCNLTAAEMLTYLPKHVWSHADICMRLVDEGWGDATMADFITVARGKQALKNSIGKAITGIGKTKYPYFRSVPAEVLARLPHDYGTVPIPGLDYSAAAAGGNALPNSKATSQWCVKLHRKVNHLPQVSLATDGFGPGRTSLPMWRLAEGVRNDKHPTGPDALDLTRCVDFAVRMRDVHEWMFPDDWEQVLMLIGGPALVTRDHFDRPALERWKAVREGLSDEELFRQKGDNGRGKEE</sequence>
<comment type="caution">
    <text evidence="2">The sequence shown here is derived from an EMBL/GenBank/DDBJ whole genome shotgun (WGS) entry which is preliminary data.</text>
</comment>
<dbReference type="GeneID" id="92028392"/>
<reference evidence="2 3" key="1">
    <citation type="submission" date="2024-04" db="EMBL/GenBank/DDBJ databases">
        <title>Phyllosticta paracitricarpa is synonymous to the EU quarantine fungus P. citricarpa based on phylogenomic analyses.</title>
        <authorList>
            <consortium name="Lawrence Berkeley National Laboratory"/>
            <person name="Van ingen-buijs V.A."/>
            <person name="Van westerhoven A.C."/>
            <person name="Haridas S."/>
            <person name="Skiadas P."/>
            <person name="Martin F."/>
            <person name="Groenewald J.Z."/>
            <person name="Crous P.W."/>
            <person name="Seidl M.F."/>
        </authorList>
    </citation>
    <scope>NUCLEOTIDE SEQUENCE [LARGE SCALE GENOMIC DNA]</scope>
    <source>
        <strain evidence="2 3">CPC 17464</strain>
    </source>
</reference>
<name>A0ABR1LU42_9PEZI</name>
<keyword evidence="3" id="KW-1185">Reference proteome</keyword>
<protein>
    <submittedName>
        <fullName evidence="2">Uncharacterized protein</fullName>
    </submittedName>
</protein>
<feature type="compositionally biased region" description="Polar residues" evidence="1">
    <location>
        <begin position="316"/>
        <end position="325"/>
    </location>
</feature>
<gene>
    <name evidence="2" type="ORF">J3D65DRAFT_340949</name>
</gene>
<feature type="region of interest" description="Disordered" evidence="1">
    <location>
        <begin position="374"/>
        <end position="462"/>
    </location>
</feature>
<dbReference type="InterPro" id="IPR036864">
    <property type="entry name" value="Zn2-C6_fun-type_DNA-bd_sf"/>
</dbReference>
<feature type="compositionally biased region" description="Basic and acidic residues" evidence="1">
    <location>
        <begin position="304"/>
        <end position="315"/>
    </location>
</feature>
<feature type="compositionally biased region" description="Basic and acidic residues" evidence="1">
    <location>
        <begin position="277"/>
        <end position="286"/>
    </location>
</feature>
<feature type="compositionally biased region" description="Low complexity" evidence="1">
    <location>
        <begin position="420"/>
        <end position="443"/>
    </location>
</feature>
<evidence type="ECO:0000256" key="1">
    <source>
        <dbReference type="SAM" id="MobiDB-lite"/>
    </source>
</evidence>
<proteinExistence type="predicted"/>
<feature type="compositionally biased region" description="Polar residues" evidence="1">
    <location>
        <begin position="374"/>
        <end position="400"/>
    </location>
</feature>
<accession>A0ABR1LU42</accession>
<evidence type="ECO:0000313" key="2">
    <source>
        <dbReference type="EMBL" id="KAK7538687.1"/>
    </source>
</evidence>
<feature type="region of interest" description="Disordered" evidence="1">
    <location>
        <begin position="242"/>
        <end position="334"/>
    </location>
</feature>
<dbReference type="Proteomes" id="UP001360953">
    <property type="component" value="Unassembled WGS sequence"/>
</dbReference>
<dbReference type="RefSeq" id="XP_066656374.1">
    <property type="nucleotide sequence ID" value="XM_066795486.1"/>
</dbReference>
<dbReference type="SUPFAM" id="SSF57701">
    <property type="entry name" value="Zn2/Cys6 DNA-binding domain"/>
    <property type="match status" value="1"/>
</dbReference>
<evidence type="ECO:0000313" key="3">
    <source>
        <dbReference type="Proteomes" id="UP001360953"/>
    </source>
</evidence>
<feature type="compositionally biased region" description="Basic residues" evidence="1">
    <location>
        <begin position="408"/>
        <end position="419"/>
    </location>
</feature>
<dbReference type="EMBL" id="JBBPEH010000005">
    <property type="protein sequence ID" value="KAK7538687.1"/>
    <property type="molecule type" value="Genomic_DNA"/>
</dbReference>
<organism evidence="2 3">
    <name type="scientific">Phyllosticta citribraziliensis</name>
    <dbReference type="NCBI Taxonomy" id="989973"/>
    <lineage>
        <taxon>Eukaryota</taxon>
        <taxon>Fungi</taxon>
        <taxon>Dikarya</taxon>
        <taxon>Ascomycota</taxon>
        <taxon>Pezizomycotina</taxon>
        <taxon>Dothideomycetes</taxon>
        <taxon>Dothideomycetes incertae sedis</taxon>
        <taxon>Botryosphaeriales</taxon>
        <taxon>Phyllostictaceae</taxon>
        <taxon>Phyllosticta</taxon>
    </lineage>
</organism>
<feature type="region of interest" description="Disordered" evidence="1">
    <location>
        <begin position="185"/>
        <end position="205"/>
    </location>
</feature>